<dbReference type="PANTHER" id="PTHR12683">
    <property type="entry name" value="CDK-ACTIVATING KINASE ASSEMBLY FACTOR MAT1"/>
    <property type="match status" value="1"/>
</dbReference>
<name>A0AAW2Z729_9EUKA</name>
<comment type="caution">
    <text evidence="3">The sequence shown here is derived from an EMBL/GenBank/DDBJ whole genome shotgun (WGS) entry which is preliminary data.</text>
</comment>
<gene>
    <name evidence="3" type="ORF">AKO1_003717</name>
</gene>
<accession>A0AAW2Z729</accession>
<evidence type="ECO:0000313" key="4">
    <source>
        <dbReference type="Proteomes" id="UP001431209"/>
    </source>
</evidence>
<dbReference type="PANTHER" id="PTHR12683:SF13">
    <property type="entry name" value="CDK-ACTIVATING KINASE ASSEMBLY FACTOR MAT1"/>
    <property type="match status" value="1"/>
</dbReference>
<dbReference type="GO" id="GO:0016301">
    <property type="term" value="F:kinase activity"/>
    <property type="evidence" value="ECO:0007669"/>
    <property type="project" value="UniProtKB-KW"/>
</dbReference>
<dbReference type="EMBL" id="JAOPGA020001068">
    <property type="protein sequence ID" value="KAL0484748.1"/>
    <property type="molecule type" value="Genomic_DNA"/>
</dbReference>
<proteinExistence type="predicted"/>
<evidence type="ECO:0000256" key="1">
    <source>
        <dbReference type="SAM" id="Coils"/>
    </source>
</evidence>
<keyword evidence="3" id="KW-0808">Transferase</keyword>
<dbReference type="Proteomes" id="UP001431209">
    <property type="component" value="Unassembled WGS sequence"/>
</dbReference>
<keyword evidence="4" id="KW-1185">Reference proteome</keyword>
<feature type="domain" description="MAT1 centre" evidence="2">
    <location>
        <begin position="15"/>
        <end position="122"/>
    </location>
</feature>
<reference evidence="3 4" key="1">
    <citation type="submission" date="2024-03" db="EMBL/GenBank/DDBJ databases">
        <title>The Acrasis kona genome and developmental transcriptomes reveal deep origins of eukaryotic multicellular pathways.</title>
        <authorList>
            <person name="Sheikh S."/>
            <person name="Fu C.-J."/>
            <person name="Brown M.W."/>
            <person name="Baldauf S.L."/>
        </authorList>
    </citation>
    <scope>NUCLEOTIDE SEQUENCE [LARGE SCALE GENOMIC DNA]</scope>
    <source>
        <strain evidence="3 4">ATCC MYA-3509</strain>
    </source>
</reference>
<keyword evidence="1" id="KW-0175">Coiled coil</keyword>
<dbReference type="GO" id="GO:0006281">
    <property type="term" value="P:DNA repair"/>
    <property type="evidence" value="ECO:0007669"/>
    <property type="project" value="TreeGrafter"/>
</dbReference>
<dbReference type="InterPro" id="IPR015877">
    <property type="entry name" value="MAT1_centre"/>
</dbReference>
<dbReference type="Pfam" id="PF06391">
    <property type="entry name" value="MAT1"/>
    <property type="match status" value="1"/>
</dbReference>
<dbReference type="GO" id="GO:0006357">
    <property type="term" value="P:regulation of transcription by RNA polymerase II"/>
    <property type="evidence" value="ECO:0007669"/>
    <property type="project" value="TreeGrafter"/>
</dbReference>
<sequence>MSKRAAPMSEAEQIMDKENRIRKAILKDYNKTQQDFENLKEYNDFLEEVEDIIFNIVNDIDVEETQEKIREYRNKNKMQIARNRARKDEEVRRKKQLAEEEVRKQQEAEAEALNPTAAAQKQNVNTAFIPNNAPLVFAPQPVPKNQDAINAFMEFHNIKYQETQEQMQQRAKAGGYKMDYPLKRAEEEAFSTVILLQAN</sequence>
<feature type="coiled-coil region" evidence="1">
    <location>
        <begin position="29"/>
        <end position="111"/>
    </location>
</feature>
<evidence type="ECO:0000259" key="2">
    <source>
        <dbReference type="Pfam" id="PF06391"/>
    </source>
</evidence>
<dbReference type="AlphaFoldDB" id="A0AAW2Z729"/>
<keyword evidence="3" id="KW-0418">Kinase</keyword>
<evidence type="ECO:0000313" key="3">
    <source>
        <dbReference type="EMBL" id="KAL0484748.1"/>
    </source>
</evidence>
<dbReference type="GO" id="GO:0005675">
    <property type="term" value="C:transcription factor TFIIH holo complex"/>
    <property type="evidence" value="ECO:0007669"/>
    <property type="project" value="TreeGrafter"/>
</dbReference>
<organism evidence="3 4">
    <name type="scientific">Acrasis kona</name>
    <dbReference type="NCBI Taxonomy" id="1008807"/>
    <lineage>
        <taxon>Eukaryota</taxon>
        <taxon>Discoba</taxon>
        <taxon>Heterolobosea</taxon>
        <taxon>Tetramitia</taxon>
        <taxon>Eutetramitia</taxon>
        <taxon>Acrasidae</taxon>
        <taxon>Acrasis</taxon>
    </lineage>
</organism>
<protein>
    <submittedName>
        <fullName evidence="3">CDK-activating kinase assembly factor MAT1</fullName>
    </submittedName>
</protein>